<evidence type="ECO:0000259" key="5">
    <source>
        <dbReference type="PROSITE" id="PS50975"/>
    </source>
</evidence>
<reference evidence="6 7" key="1">
    <citation type="submission" date="2015-09" db="EMBL/GenBank/DDBJ databases">
        <authorList>
            <consortium name="Pathogen Informatics"/>
        </authorList>
    </citation>
    <scope>NUCLEOTIDE SEQUENCE [LARGE SCALE GENOMIC DNA]</scope>
    <source>
        <strain evidence="6 7">2789STDY5608863</strain>
    </source>
</reference>
<dbReference type="PANTHER" id="PTHR43585">
    <property type="entry name" value="FUMIPYRROLE BIOSYNTHESIS PROTEIN C"/>
    <property type="match status" value="1"/>
</dbReference>
<gene>
    <name evidence="6" type="primary">bacD</name>
    <name evidence="6" type="ORF">ERS852420_03500</name>
</gene>
<accession>A0A173V164</accession>
<organism evidence="6 7">
    <name type="scientific">Roseburia faecis</name>
    <dbReference type="NCBI Taxonomy" id="301302"/>
    <lineage>
        <taxon>Bacteria</taxon>
        <taxon>Bacillati</taxon>
        <taxon>Bacillota</taxon>
        <taxon>Clostridia</taxon>
        <taxon>Lachnospirales</taxon>
        <taxon>Lachnospiraceae</taxon>
        <taxon>Roseburia</taxon>
    </lineage>
</organism>
<keyword evidence="3 4" id="KW-0067">ATP-binding</keyword>
<sequence>MIKLAIIGASYLQEPLIEKAKSMGIETHVFAWAAGDVGEKSADYFYPISIVEKEQILEKCKEIGINGICSIASDLAAITVNYVAHAMELVGNSPECALISTNKHLMREAFEKNGDPSPKSILVSSVRDLSGVQLQYPVIVKPIDRSGSRGITKLLSPNGLLEAIEEAKEQGFEKKALVEEFVTGQEYSVECISYHGEHHFLALTKKYTTGAPHFIETGHLEPAPVSEEVVENVKKIVFHALDSLKIVNGASHSEIKIDQDGNIKLIEIGGRMGGDCIGSDLVQLSTGVDFVKAVIDVALGKNPNLSDYHEVGVAAIHYIFDKQDVDALHKLRDEHPECLVRVEGKEEGTNEIVDSSSRYGAFLMRGFDYAMLESYLPSHQEE</sequence>
<dbReference type="Gene3D" id="3.40.50.20">
    <property type="match status" value="1"/>
</dbReference>
<dbReference type="SUPFAM" id="SSF56059">
    <property type="entry name" value="Glutathione synthetase ATP-binding domain-like"/>
    <property type="match status" value="1"/>
</dbReference>
<dbReference type="PANTHER" id="PTHR43585:SF2">
    <property type="entry name" value="ATP-GRASP ENZYME FSQD"/>
    <property type="match status" value="1"/>
</dbReference>
<evidence type="ECO:0000256" key="3">
    <source>
        <dbReference type="ARBA" id="ARBA00022840"/>
    </source>
</evidence>
<evidence type="ECO:0000313" key="7">
    <source>
        <dbReference type="Proteomes" id="UP000095495"/>
    </source>
</evidence>
<dbReference type="EMBL" id="CYXV01000028">
    <property type="protein sequence ID" value="CUN21003.1"/>
    <property type="molecule type" value="Genomic_DNA"/>
</dbReference>
<dbReference type="PROSITE" id="PS50975">
    <property type="entry name" value="ATP_GRASP"/>
    <property type="match status" value="1"/>
</dbReference>
<keyword evidence="1 6" id="KW-0436">Ligase</keyword>
<dbReference type="Pfam" id="PF13535">
    <property type="entry name" value="ATP-grasp_4"/>
    <property type="match status" value="1"/>
</dbReference>
<dbReference type="InterPro" id="IPR011761">
    <property type="entry name" value="ATP-grasp"/>
</dbReference>
<evidence type="ECO:0000313" key="6">
    <source>
        <dbReference type="EMBL" id="CUN21003.1"/>
    </source>
</evidence>
<dbReference type="InterPro" id="IPR013815">
    <property type="entry name" value="ATP_grasp_subdomain_1"/>
</dbReference>
<keyword evidence="2 4" id="KW-0547">Nucleotide-binding</keyword>
<name>A0A173V164_9FIRM</name>
<dbReference type="Proteomes" id="UP000095495">
    <property type="component" value="Unassembled WGS sequence"/>
</dbReference>
<dbReference type="GO" id="GO:0005524">
    <property type="term" value="F:ATP binding"/>
    <property type="evidence" value="ECO:0007669"/>
    <property type="project" value="UniProtKB-UniRule"/>
</dbReference>
<evidence type="ECO:0000256" key="1">
    <source>
        <dbReference type="ARBA" id="ARBA00022598"/>
    </source>
</evidence>
<dbReference type="EC" id="6.3.2.49" evidence="6"/>
<evidence type="ECO:0000256" key="4">
    <source>
        <dbReference type="PROSITE-ProRule" id="PRU00409"/>
    </source>
</evidence>
<proteinExistence type="predicted"/>
<feature type="domain" description="ATP-grasp" evidence="5">
    <location>
        <begin position="107"/>
        <end position="299"/>
    </location>
</feature>
<dbReference type="GO" id="GO:0034026">
    <property type="term" value="F:L-amino-acid alpha-ligase activity"/>
    <property type="evidence" value="ECO:0007669"/>
    <property type="project" value="UniProtKB-EC"/>
</dbReference>
<dbReference type="Gene3D" id="3.30.470.20">
    <property type="entry name" value="ATP-grasp fold, B domain"/>
    <property type="match status" value="1"/>
</dbReference>
<dbReference type="GO" id="GO:0046872">
    <property type="term" value="F:metal ion binding"/>
    <property type="evidence" value="ECO:0007669"/>
    <property type="project" value="InterPro"/>
</dbReference>
<dbReference type="InterPro" id="IPR052032">
    <property type="entry name" value="ATP-dep_AA_Ligase"/>
</dbReference>
<dbReference type="Gene3D" id="3.30.1490.20">
    <property type="entry name" value="ATP-grasp fold, A domain"/>
    <property type="match status" value="1"/>
</dbReference>
<protein>
    <submittedName>
        <fullName evidence="6">Alanine-anticapsin ligase BacD</fullName>
        <ecNumber evidence="6">6.3.2.49</ecNumber>
    </submittedName>
</protein>
<evidence type="ECO:0000256" key="2">
    <source>
        <dbReference type="ARBA" id="ARBA00022741"/>
    </source>
</evidence>
<dbReference type="AlphaFoldDB" id="A0A173V164"/>